<sequence>MTEQPSTAAPQDGRSIGDIVGDIATDLSAMVRSELELAKTEAKAEVTKAGKGAGMLGGAALAGYFALLFLSLFVMYLLGEAMDLQWAALIVFAVWLIAAAVLAVLGRNRLKTVDPALDRTQESLKEDVRWAKNQK</sequence>
<dbReference type="RefSeq" id="WP_232403413.1">
    <property type="nucleotide sequence ID" value="NZ_CP102173.1"/>
</dbReference>
<evidence type="ECO:0000256" key="1">
    <source>
        <dbReference type="SAM" id="Phobius"/>
    </source>
</evidence>
<evidence type="ECO:0000313" key="2">
    <source>
        <dbReference type="EMBL" id="UUP14130.1"/>
    </source>
</evidence>
<organism evidence="2 3">
    <name type="scientific">Aeromicrobium wangtongii</name>
    <dbReference type="NCBI Taxonomy" id="2969247"/>
    <lineage>
        <taxon>Bacteria</taxon>
        <taxon>Bacillati</taxon>
        <taxon>Actinomycetota</taxon>
        <taxon>Actinomycetes</taxon>
        <taxon>Propionibacteriales</taxon>
        <taxon>Nocardioidaceae</taxon>
        <taxon>Aeromicrobium</taxon>
    </lineage>
</organism>
<evidence type="ECO:0000313" key="3">
    <source>
        <dbReference type="Proteomes" id="UP001316184"/>
    </source>
</evidence>
<feature type="transmembrane region" description="Helical" evidence="1">
    <location>
        <begin position="53"/>
        <end position="78"/>
    </location>
</feature>
<dbReference type="InterPro" id="IPR009937">
    <property type="entry name" value="Phage_holin_3_6"/>
</dbReference>
<keyword evidence="3" id="KW-1185">Reference proteome</keyword>
<reference evidence="2 3" key="1">
    <citation type="submission" date="2022-08" db="EMBL/GenBank/DDBJ databases">
        <title>novel species in genus Aeromicrobium.</title>
        <authorList>
            <person name="Ye L."/>
        </authorList>
    </citation>
    <scope>NUCLEOTIDE SEQUENCE [LARGE SCALE GENOMIC DNA]</scope>
    <source>
        <strain evidence="3">zg-Y1379</strain>
    </source>
</reference>
<protein>
    <submittedName>
        <fullName evidence="2">Phage holin family protein</fullName>
    </submittedName>
</protein>
<keyword evidence="1" id="KW-0472">Membrane</keyword>
<keyword evidence="1" id="KW-1133">Transmembrane helix</keyword>
<gene>
    <name evidence="2" type="ORF">NQV15_02120</name>
</gene>
<accession>A0ABY5M7J3</accession>
<feature type="transmembrane region" description="Helical" evidence="1">
    <location>
        <begin position="84"/>
        <end position="105"/>
    </location>
</feature>
<dbReference type="Proteomes" id="UP001316184">
    <property type="component" value="Chromosome"/>
</dbReference>
<proteinExistence type="predicted"/>
<dbReference type="EMBL" id="CP102173">
    <property type="protein sequence ID" value="UUP14130.1"/>
    <property type="molecule type" value="Genomic_DNA"/>
</dbReference>
<name>A0ABY5M7J3_9ACTN</name>
<dbReference type="Pfam" id="PF07332">
    <property type="entry name" value="Phage_holin_3_6"/>
    <property type="match status" value="1"/>
</dbReference>
<keyword evidence="1" id="KW-0812">Transmembrane</keyword>